<dbReference type="Pfam" id="PF03747">
    <property type="entry name" value="ADP_ribosyl_GH"/>
    <property type="match status" value="1"/>
</dbReference>
<dbReference type="SUPFAM" id="SSF101478">
    <property type="entry name" value="ADP-ribosylglycohydrolase"/>
    <property type="match status" value="1"/>
</dbReference>
<feature type="binding site" evidence="1">
    <location>
        <position position="270"/>
    </location>
    <ligand>
        <name>Mg(2+)</name>
        <dbReference type="ChEBI" id="CHEBI:18420"/>
        <label>1</label>
    </ligand>
</feature>
<evidence type="ECO:0008006" key="4">
    <source>
        <dbReference type="Google" id="ProtNLM"/>
    </source>
</evidence>
<protein>
    <recommendedName>
        <fullName evidence="4">ADP-ribosylglycohydrolase</fullName>
    </recommendedName>
</protein>
<dbReference type="RefSeq" id="WP_067231410.1">
    <property type="nucleotide sequence ID" value="NZ_CP014145.1"/>
</dbReference>
<dbReference type="AlphaFoldDB" id="A0A109QXK2"/>
<gene>
    <name evidence="2" type="ORF">AWU67_16060</name>
</gene>
<feature type="binding site" evidence="1">
    <location>
        <position position="53"/>
    </location>
    <ligand>
        <name>Mg(2+)</name>
        <dbReference type="ChEBI" id="CHEBI:18420"/>
        <label>1</label>
    </ligand>
</feature>
<dbReference type="EMBL" id="CP014145">
    <property type="protein sequence ID" value="AMB60124.1"/>
    <property type="molecule type" value="Genomic_DNA"/>
</dbReference>
<feature type="binding site" evidence="1">
    <location>
        <position position="267"/>
    </location>
    <ligand>
        <name>Mg(2+)</name>
        <dbReference type="ChEBI" id="CHEBI:18420"/>
        <label>1</label>
    </ligand>
</feature>
<feature type="binding site" evidence="1">
    <location>
        <position position="269"/>
    </location>
    <ligand>
        <name>Mg(2+)</name>
        <dbReference type="ChEBI" id="CHEBI:18420"/>
        <label>1</label>
    </ligand>
</feature>
<feature type="binding site" evidence="1">
    <location>
        <position position="51"/>
    </location>
    <ligand>
        <name>Mg(2+)</name>
        <dbReference type="ChEBI" id="CHEBI:18420"/>
        <label>1</label>
    </ligand>
</feature>
<feature type="binding site" evidence="1">
    <location>
        <position position="52"/>
    </location>
    <ligand>
        <name>Mg(2+)</name>
        <dbReference type="ChEBI" id="CHEBI:18420"/>
        <label>1</label>
    </ligand>
</feature>
<organism evidence="2 3">
    <name type="scientific">Microterricola viridarii</name>
    <dbReference type="NCBI Taxonomy" id="412690"/>
    <lineage>
        <taxon>Bacteria</taxon>
        <taxon>Bacillati</taxon>
        <taxon>Actinomycetota</taxon>
        <taxon>Actinomycetes</taxon>
        <taxon>Micrococcales</taxon>
        <taxon>Microbacteriaceae</taxon>
        <taxon>Microterricola</taxon>
    </lineage>
</organism>
<dbReference type="Proteomes" id="UP000058305">
    <property type="component" value="Chromosome"/>
</dbReference>
<reference evidence="3" key="2">
    <citation type="submission" date="2016-01" db="EMBL/GenBank/DDBJ databases">
        <title>First complete genome sequence of a species in the genus Microterricola, an extremophilic cold active enzyme producing strain ERGS5:02 isolated from Sikkim Himalaya.</title>
        <authorList>
            <person name="Kumar R."/>
            <person name="Singh D."/>
            <person name="Swarnkar M.K."/>
        </authorList>
    </citation>
    <scope>NUCLEOTIDE SEQUENCE [LARGE SCALE GENOMIC DNA]</scope>
    <source>
        <strain evidence="3">ERGS5:02</strain>
    </source>
</reference>
<accession>A0A109QXK2</accession>
<dbReference type="InterPro" id="IPR050792">
    <property type="entry name" value="ADP-ribosylglycohydrolase"/>
</dbReference>
<keyword evidence="3" id="KW-1185">Reference proteome</keyword>
<dbReference type="KEGG" id="mvd:AWU67_16060"/>
<comment type="cofactor">
    <cofactor evidence="1">
        <name>Mg(2+)</name>
        <dbReference type="ChEBI" id="CHEBI:18420"/>
    </cofactor>
    <text evidence="1">Binds 2 magnesium ions per subunit.</text>
</comment>
<dbReference type="InterPro" id="IPR036705">
    <property type="entry name" value="Ribosyl_crysJ1_sf"/>
</dbReference>
<dbReference type="GO" id="GO:0046872">
    <property type="term" value="F:metal ion binding"/>
    <property type="evidence" value="ECO:0007669"/>
    <property type="project" value="UniProtKB-KW"/>
</dbReference>
<dbReference type="Gene3D" id="1.10.4080.10">
    <property type="entry name" value="ADP-ribosylation/Crystallin J1"/>
    <property type="match status" value="1"/>
</dbReference>
<dbReference type="InterPro" id="IPR005502">
    <property type="entry name" value="Ribosyl_crysJ1"/>
</dbReference>
<evidence type="ECO:0000313" key="2">
    <source>
        <dbReference type="EMBL" id="AMB60124.1"/>
    </source>
</evidence>
<reference evidence="2 3" key="1">
    <citation type="journal article" date="2016" name="J. Biotechnol.">
        <title>First complete genome sequence of a species in the genus Microterricola, an extremophilic cold active enzyme producing bacterial strain ERGS5:02 isolated from Sikkim Himalaya.</title>
        <authorList>
            <person name="Himanshu"/>
            <person name="Swarnkar M.K."/>
            <person name="Singh D."/>
            <person name="Kumar R."/>
        </authorList>
    </citation>
    <scope>NUCLEOTIDE SEQUENCE [LARGE SCALE GENOMIC DNA]</scope>
    <source>
        <strain evidence="2 3">ERGS5:02</strain>
    </source>
</reference>
<keyword evidence="1" id="KW-0479">Metal-binding</keyword>
<keyword evidence="1" id="KW-0460">Magnesium</keyword>
<sequence length="337" mass="34813">MTTIHDRARGAIIGLAIGDAMGAPTEGMTISAIREQFGRVTGYLSGDAAGTDDTEYAVLCAQGVLAEGSALSAEGVMAHWVRAVSHQKGGFYGAGFSEMVAISNFIKGVTPPRSGQENYEQWSDGAAMRVAPIGIFARGNAAEAARLAGIDASVSHARDGIYCGQAIAAAVAVAMVSDDFEEVLAAGVGALPVDSWSYRLVTRAIELARGAASVVEAENTLYDEISLLHYPWADAGPEALALAFGLYAACKGDFATVIESSVNIGRDSDTIAAMTGAMAGAMIGYSAIPEAWSAQVIQVMGRCILSTAGTNLLELADALVELSPTTAPENTEEPARV</sequence>
<name>A0A109QXK2_9MICO</name>
<proteinExistence type="predicted"/>
<evidence type="ECO:0000256" key="1">
    <source>
        <dbReference type="PIRSR" id="PIRSR605502-1"/>
    </source>
</evidence>
<dbReference type="PANTHER" id="PTHR16222">
    <property type="entry name" value="ADP-RIBOSYLGLYCOHYDROLASE"/>
    <property type="match status" value="1"/>
</dbReference>
<evidence type="ECO:0000313" key="3">
    <source>
        <dbReference type="Proteomes" id="UP000058305"/>
    </source>
</evidence>
<dbReference type="PANTHER" id="PTHR16222:SF12">
    <property type="entry name" value="ADP-RIBOSYLGLYCOHYDROLASE-RELATED"/>
    <property type="match status" value="1"/>
</dbReference>